<keyword evidence="2" id="KW-1185">Reference proteome</keyword>
<gene>
    <name evidence="1" type="ORF">NDU88_003223</name>
</gene>
<organism evidence="1 2">
    <name type="scientific">Pleurodeles waltl</name>
    <name type="common">Iberian ribbed newt</name>
    <dbReference type="NCBI Taxonomy" id="8319"/>
    <lineage>
        <taxon>Eukaryota</taxon>
        <taxon>Metazoa</taxon>
        <taxon>Chordata</taxon>
        <taxon>Craniata</taxon>
        <taxon>Vertebrata</taxon>
        <taxon>Euteleostomi</taxon>
        <taxon>Amphibia</taxon>
        <taxon>Batrachia</taxon>
        <taxon>Caudata</taxon>
        <taxon>Salamandroidea</taxon>
        <taxon>Salamandridae</taxon>
        <taxon>Pleurodelinae</taxon>
        <taxon>Pleurodeles</taxon>
    </lineage>
</organism>
<dbReference type="EMBL" id="JANPWB010000001">
    <property type="protein sequence ID" value="KAJ1215615.1"/>
    <property type="molecule type" value="Genomic_DNA"/>
</dbReference>
<reference evidence="1" key="1">
    <citation type="journal article" date="2022" name="bioRxiv">
        <title>Sequencing and chromosome-scale assembly of the giantPleurodeles waltlgenome.</title>
        <authorList>
            <person name="Brown T."/>
            <person name="Elewa A."/>
            <person name="Iarovenko S."/>
            <person name="Subramanian E."/>
            <person name="Araus A.J."/>
            <person name="Petzold A."/>
            <person name="Susuki M."/>
            <person name="Suzuki K.-i.T."/>
            <person name="Hayashi T."/>
            <person name="Toyoda A."/>
            <person name="Oliveira C."/>
            <person name="Osipova E."/>
            <person name="Leigh N.D."/>
            <person name="Simon A."/>
            <person name="Yun M.H."/>
        </authorList>
    </citation>
    <scope>NUCLEOTIDE SEQUENCE</scope>
    <source>
        <strain evidence="1">20211129_DDA</strain>
        <tissue evidence="1">Liver</tissue>
    </source>
</reference>
<proteinExistence type="predicted"/>
<name>A0AAV7WNU9_PLEWA</name>
<evidence type="ECO:0000313" key="1">
    <source>
        <dbReference type="EMBL" id="KAJ1215615.1"/>
    </source>
</evidence>
<evidence type="ECO:0000313" key="2">
    <source>
        <dbReference type="Proteomes" id="UP001066276"/>
    </source>
</evidence>
<accession>A0AAV7WNU9</accession>
<dbReference type="Proteomes" id="UP001066276">
    <property type="component" value="Chromosome 1_1"/>
</dbReference>
<comment type="caution">
    <text evidence="1">The sequence shown here is derived from an EMBL/GenBank/DDBJ whole genome shotgun (WGS) entry which is preliminary data.</text>
</comment>
<dbReference type="AlphaFoldDB" id="A0AAV7WNU9"/>
<sequence length="133" mass="14720">MGRQAPDGVRDPWHLRSGEWRCGLLSSAELRSDVEAKHCCGCGAEQRGGGSKVRHWQQPVFSTPSSLSPPSNLTLVEAWGATEAGCLPHCPAPREDMWRDVQQRVWDDMRGAWLLMPGERRGDKPTNGSRITA</sequence>
<protein>
    <submittedName>
        <fullName evidence="1">Uncharacterized protein</fullName>
    </submittedName>
</protein>